<name>A0A1I2RES0_9LACO</name>
<dbReference type="RefSeq" id="WP_074786503.1">
    <property type="nucleotide sequence ID" value="NZ_AYYL01000017.1"/>
</dbReference>
<sequence>MLLYSTVLETRDIAEDDLIRLVIRCNQENPYPENVIRNLKWNGERNVRYGEKKAANGAVWDTDYVMDFAANRISVQLERSYTEGASLDNQCFTTPHFISMLISSGYLADDNGLPVLNAELETSKENAATLVSAVTFEQSYRLPVVYISKRDGKKLPFDVRMLCSRLKGNAHVIVARNRKFSKKDVGEVRLRP</sequence>
<accession>A0A1I2RES0</accession>
<dbReference type="EMBL" id="FOPI01000016">
    <property type="protein sequence ID" value="SFG38543.1"/>
    <property type="molecule type" value="Genomic_DNA"/>
</dbReference>
<protein>
    <submittedName>
        <fullName evidence="1">Uncharacterized protein</fullName>
    </submittedName>
</protein>
<evidence type="ECO:0000313" key="2">
    <source>
        <dbReference type="Proteomes" id="UP000182635"/>
    </source>
</evidence>
<dbReference type="AlphaFoldDB" id="A0A1I2RES0"/>
<reference evidence="2" key="1">
    <citation type="submission" date="2016-10" db="EMBL/GenBank/DDBJ databases">
        <authorList>
            <person name="Varghese N."/>
            <person name="Submissions S."/>
        </authorList>
    </citation>
    <scope>NUCLEOTIDE SEQUENCE [LARGE SCALE GENOMIC DNA]</scope>
    <source>
        <strain evidence="2">DSM 20403</strain>
    </source>
</reference>
<organism evidence="1 2">
    <name type="scientific">Ligilactobacillus ruminis DSM 20403 = NBRC 102161</name>
    <dbReference type="NCBI Taxonomy" id="1423798"/>
    <lineage>
        <taxon>Bacteria</taxon>
        <taxon>Bacillati</taxon>
        <taxon>Bacillota</taxon>
        <taxon>Bacilli</taxon>
        <taxon>Lactobacillales</taxon>
        <taxon>Lactobacillaceae</taxon>
        <taxon>Ligilactobacillus</taxon>
    </lineage>
</organism>
<dbReference type="Proteomes" id="UP000182635">
    <property type="component" value="Unassembled WGS sequence"/>
</dbReference>
<proteinExistence type="predicted"/>
<gene>
    <name evidence="1" type="ORF">SAMN02910432_01156</name>
</gene>
<evidence type="ECO:0000313" key="1">
    <source>
        <dbReference type="EMBL" id="SFG38543.1"/>
    </source>
</evidence>